<sequence>MARKSLLKKLHDTAPKKETAVLIGLITPETSEVREKEYLEELAFLVDTAGGETKHVFTQKLQKPDRATFVGSGKLEEIKEYVIAEEIDMVVFDDELSPMQVRNIENELKVKEELTVKVLDRSNLILDIFASRAQTAQAKTQVELAQLQYLLPRLTRMWTHLERQKGGIGMRGPGESQIESDRRMINNKVALLKEKLKTIDKQNLTQRKNRKEMVRVALVGYTNVGKSTIMNMLSKSEVFAENKLFATLDTTVRKVVIENVPFLLSDTVGFIRKLPHHLVECFKSTLDETREADILIHVVDISHPNFEDHIRTVNETLKDLGVIDKETITVFNKIDAYQGVEAEQEWMVDNEEAPKMTLEDFKKSWMAKNASPAVFISATEKENTDELKDVIYERVKAVNEKIYPFNNFLY</sequence>
<dbReference type="KEGG" id="psn:Pedsa_3052"/>
<keyword evidence="2 8" id="KW-0479">Metal-binding</keyword>
<feature type="binding site" evidence="7">
    <location>
        <begin position="220"/>
        <end position="227"/>
    </location>
    <ligand>
        <name>GTP</name>
        <dbReference type="ChEBI" id="CHEBI:37565"/>
    </ligand>
</feature>
<dbReference type="InterPro" id="IPR027417">
    <property type="entry name" value="P-loop_NTPase"/>
</dbReference>
<dbReference type="GO" id="GO:0005525">
    <property type="term" value="F:GTP binding"/>
    <property type="evidence" value="ECO:0007669"/>
    <property type="project" value="UniProtKB-UniRule"/>
</dbReference>
<evidence type="ECO:0000256" key="5">
    <source>
        <dbReference type="ARBA" id="ARBA00023134"/>
    </source>
</evidence>
<dbReference type="InterPro" id="IPR006073">
    <property type="entry name" value="GTP-bd"/>
</dbReference>
<feature type="binding site" evidence="8">
    <location>
        <position position="227"/>
    </location>
    <ligand>
        <name>Mg(2+)</name>
        <dbReference type="ChEBI" id="CHEBI:18420"/>
    </ligand>
</feature>
<dbReference type="NCBIfam" id="TIGR03156">
    <property type="entry name" value="GTP_HflX"/>
    <property type="match status" value="1"/>
</dbReference>
<protein>
    <recommendedName>
        <fullName evidence="6">GTPase HflX</fullName>
    </recommendedName>
    <alternativeName>
        <fullName evidence="6">GTP-binding protein HflX</fullName>
    </alternativeName>
</protein>
<dbReference type="GO" id="GO:0003924">
    <property type="term" value="F:GTPase activity"/>
    <property type="evidence" value="ECO:0007669"/>
    <property type="project" value="UniProtKB-UniRule"/>
</dbReference>
<evidence type="ECO:0000259" key="9">
    <source>
        <dbReference type="PROSITE" id="PS51705"/>
    </source>
</evidence>
<comment type="cofactor">
    <cofactor evidence="8">
        <name>Mg(2+)</name>
        <dbReference type="ChEBI" id="CHEBI:18420"/>
    </cofactor>
</comment>
<comment type="subunit">
    <text evidence="6">Monomer. Associates with the 50S ribosomal subunit.</text>
</comment>
<feature type="binding site" evidence="7">
    <location>
        <begin position="332"/>
        <end position="335"/>
    </location>
    <ligand>
        <name>GTP</name>
        <dbReference type="ChEBI" id="CHEBI:37565"/>
    </ligand>
</feature>
<reference evidence="11" key="2">
    <citation type="submission" date="2011-02" db="EMBL/GenBank/DDBJ databases">
        <title>The complete genome of Pedobacter saltans DSM 12145.</title>
        <authorList>
            <consortium name="US DOE Joint Genome Institute (JGI-PGF)"/>
            <person name="Lucas S."/>
            <person name="Copeland A."/>
            <person name="Lapidus A."/>
            <person name="Bruce D."/>
            <person name="Goodwin L."/>
            <person name="Pitluck S."/>
            <person name="Kyrpides N."/>
            <person name="Mavromatis K."/>
            <person name="Pagani I."/>
            <person name="Ivanova N."/>
            <person name="Ovchinnikova G."/>
            <person name="Lu M."/>
            <person name="Detter J.C."/>
            <person name="Han C."/>
            <person name="Land M."/>
            <person name="Hauser L."/>
            <person name="Markowitz V."/>
            <person name="Cheng J.-F."/>
            <person name="Hugenholtz P."/>
            <person name="Woyke T."/>
            <person name="Wu D."/>
            <person name="Tindall B."/>
            <person name="Pomrenke H.G."/>
            <person name="Brambilla E."/>
            <person name="Klenk H.-P."/>
            <person name="Eisen J.A."/>
        </authorList>
    </citation>
    <scope>NUCLEOTIDE SEQUENCE [LARGE SCALE GENOMIC DNA]</scope>
    <source>
        <strain evidence="11">ATCC 51119 / DSM 12145 / JCM 21818 / LMG 10337 / NBRC 100064 / NCIMB 13643</strain>
    </source>
</reference>
<keyword evidence="10" id="KW-0378">Hydrolase</keyword>
<proteinExistence type="inferred from homology"/>
<dbReference type="GO" id="GO:0005737">
    <property type="term" value="C:cytoplasm"/>
    <property type="evidence" value="ECO:0007669"/>
    <property type="project" value="UniProtKB-SubCell"/>
</dbReference>
<evidence type="ECO:0000256" key="3">
    <source>
        <dbReference type="ARBA" id="ARBA00022741"/>
    </source>
</evidence>
<dbReference type="PRINTS" id="PR00326">
    <property type="entry name" value="GTP1OBG"/>
</dbReference>
<dbReference type="PANTHER" id="PTHR10229:SF0">
    <property type="entry name" value="GTP-BINDING PROTEIN 6-RELATED"/>
    <property type="match status" value="1"/>
</dbReference>
<dbReference type="Pfam" id="PF16360">
    <property type="entry name" value="GTP-bdg_M"/>
    <property type="match status" value="1"/>
</dbReference>
<feature type="binding site" evidence="7">
    <location>
        <begin position="377"/>
        <end position="379"/>
    </location>
    <ligand>
        <name>GTP</name>
        <dbReference type="ChEBI" id="CHEBI:37565"/>
    </ligand>
</feature>
<keyword evidence="11" id="KW-1185">Reference proteome</keyword>
<keyword evidence="1 6" id="KW-0963">Cytoplasm</keyword>
<dbReference type="SUPFAM" id="SSF52540">
    <property type="entry name" value="P-loop containing nucleoside triphosphate hydrolases"/>
    <property type="match status" value="1"/>
</dbReference>
<evidence type="ECO:0000256" key="7">
    <source>
        <dbReference type="PIRSR" id="PIRSR006809-1"/>
    </source>
</evidence>
<evidence type="ECO:0000313" key="11">
    <source>
        <dbReference type="Proteomes" id="UP000000310"/>
    </source>
</evidence>
<keyword evidence="4 8" id="KW-0460">Magnesium</keyword>
<dbReference type="FunFam" id="3.40.50.11060:FF:000001">
    <property type="entry name" value="GTPase HflX"/>
    <property type="match status" value="1"/>
</dbReference>
<dbReference type="Pfam" id="PF13167">
    <property type="entry name" value="GTP-bdg_N"/>
    <property type="match status" value="1"/>
</dbReference>
<dbReference type="InterPro" id="IPR032305">
    <property type="entry name" value="GTP-bd_M"/>
</dbReference>
<dbReference type="PROSITE" id="PS51705">
    <property type="entry name" value="G_HFLX"/>
    <property type="match status" value="1"/>
</dbReference>
<dbReference type="GO" id="GO:0043022">
    <property type="term" value="F:ribosome binding"/>
    <property type="evidence" value="ECO:0007669"/>
    <property type="project" value="TreeGrafter"/>
</dbReference>
<dbReference type="Gene3D" id="3.40.50.300">
    <property type="entry name" value="P-loop containing nucleotide triphosphate hydrolases"/>
    <property type="match status" value="1"/>
</dbReference>
<dbReference type="InterPro" id="IPR030394">
    <property type="entry name" value="G_HFLX_dom"/>
</dbReference>
<evidence type="ECO:0000256" key="1">
    <source>
        <dbReference type="ARBA" id="ARBA00022490"/>
    </source>
</evidence>
<evidence type="ECO:0000256" key="4">
    <source>
        <dbReference type="ARBA" id="ARBA00022842"/>
    </source>
</evidence>
<evidence type="ECO:0000256" key="8">
    <source>
        <dbReference type="PIRSR" id="PIRSR006809-2"/>
    </source>
</evidence>
<keyword evidence="3 6" id="KW-0547">Nucleotide-binding</keyword>
<dbReference type="InterPro" id="IPR042108">
    <property type="entry name" value="GTPase_HflX_N_sf"/>
</dbReference>
<dbReference type="AlphaFoldDB" id="F0SA27"/>
<accession>F0SA27</accession>
<keyword evidence="5 6" id="KW-0342">GTP-binding</keyword>
<name>F0SA27_PSESL</name>
<evidence type="ECO:0000256" key="6">
    <source>
        <dbReference type="HAMAP-Rule" id="MF_00900"/>
    </source>
</evidence>
<dbReference type="RefSeq" id="WP_013634076.1">
    <property type="nucleotide sequence ID" value="NC_015177.1"/>
</dbReference>
<dbReference type="HOGENOM" id="CLU_019597_2_1_10"/>
<dbReference type="EMBL" id="CP002545">
    <property type="protein sequence ID" value="ADY53591.1"/>
    <property type="molecule type" value="Genomic_DNA"/>
</dbReference>
<dbReference type="HAMAP" id="MF_00900">
    <property type="entry name" value="GTPase_HflX"/>
    <property type="match status" value="1"/>
</dbReference>
<dbReference type="CDD" id="cd01878">
    <property type="entry name" value="HflX"/>
    <property type="match status" value="1"/>
</dbReference>
<dbReference type="Gene3D" id="3.40.50.11060">
    <property type="entry name" value="GTPase HflX, N-terminal domain"/>
    <property type="match status" value="1"/>
</dbReference>
<dbReference type="PANTHER" id="PTHR10229">
    <property type="entry name" value="GTP-BINDING PROTEIN HFLX"/>
    <property type="match status" value="1"/>
</dbReference>
<dbReference type="PIRSF" id="PIRSF006809">
    <property type="entry name" value="GTP-binding_hflX_prd"/>
    <property type="match status" value="1"/>
</dbReference>
<dbReference type="FunFam" id="3.40.50.300:FF:000955">
    <property type="entry name" value="GTPase HflX"/>
    <property type="match status" value="1"/>
</dbReference>
<dbReference type="InterPro" id="IPR016496">
    <property type="entry name" value="GTPase_HflX"/>
</dbReference>
<dbReference type="Proteomes" id="UP000000310">
    <property type="component" value="Chromosome"/>
</dbReference>
<comment type="function">
    <text evidence="6">GTPase that associates with the 50S ribosomal subunit and may have a role during protein synthesis or ribosome biogenesis.</text>
</comment>
<dbReference type="Pfam" id="PF01926">
    <property type="entry name" value="MMR_HSR1"/>
    <property type="match status" value="1"/>
</dbReference>
<dbReference type="GO" id="GO:0046872">
    <property type="term" value="F:metal ion binding"/>
    <property type="evidence" value="ECO:0007669"/>
    <property type="project" value="UniProtKB-KW"/>
</dbReference>
<evidence type="ECO:0000313" key="10">
    <source>
        <dbReference type="EMBL" id="ADY53591.1"/>
    </source>
</evidence>
<organism evidence="10 11">
    <name type="scientific">Pseudopedobacter saltans (strain ATCC 51119 / DSM 12145 / JCM 21818 / CCUG 39354 / LMG 10337 / NBRC 100064 / NCIMB 13643)</name>
    <name type="common">Pedobacter saltans</name>
    <dbReference type="NCBI Taxonomy" id="762903"/>
    <lineage>
        <taxon>Bacteria</taxon>
        <taxon>Pseudomonadati</taxon>
        <taxon>Bacteroidota</taxon>
        <taxon>Sphingobacteriia</taxon>
        <taxon>Sphingobacteriales</taxon>
        <taxon>Sphingobacteriaceae</taxon>
        <taxon>Pseudopedobacter</taxon>
    </lineage>
</organism>
<feature type="domain" description="Hflx-type G" evidence="9">
    <location>
        <begin position="214"/>
        <end position="399"/>
    </location>
</feature>
<gene>
    <name evidence="6" type="primary">hflX</name>
    <name evidence="10" type="ordered locus">Pedsa_3052</name>
</gene>
<reference evidence="10 11" key="1">
    <citation type="journal article" date="2011" name="Stand. Genomic Sci.">
        <title>Complete genome sequence of the gliding, heparinolytic Pedobacter saltans type strain (113).</title>
        <authorList>
            <person name="Liolios K."/>
            <person name="Sikorski J."/>
            <person name="Lu M."/>
            <person name="Nolan M."/>
            <person name="Lapidus A."/>
            <person name="Lucas S."/>
            <person name="Hammon N."/>
            <person name="Deshpande S."/>
            <person name="Cheng J.F."/>
            <person name="Tapia R."/>
            <person name="Han C."/>
            <person name="Goodwin L."/>
            <person name="Pitluck S."/>
            <person name="Huntemann M."/>
            <person name="Ivanova N."/>
            <person name="Pagani I."/>
            <person name="Mavromatis K."/>
            <person name="Ovchinikova G."/>
            <person name="Pati A."/>
            <person name="Chen A."/>
            <person name="Palaniappan K."/>
            <person name="Land M."/>
            <person name="Hauser L."/>
            <person name="Brambilla E.M."/>
            <person name="Kotsyurbenko O."/>
            <person name="Rohde M."/>
            <person name="Tindall B.J."/>
            <person name="Abt B."/>
            <person name="Goker M."/>
            <person name="Detter J.C."/>
            <person name="Woyke T."/>
            <person name="Bristow J."/>
            <person name="Eisen J.A."/>
            <person name="Markowitz V."/>
            <person name="Hugenholtz P."/>
            <person name="Klenk H.P."/>
            <person name="Kyrpides N.C."/>
        </authorList>
    </citation>
    <scope>NUCLEOTIDE SEQUENCE [LARGE SCALE GENOMIC DNA]</scope>
    <source>
        <strain evidence="11">ATCC 51119 / DSM 12145 / JCM 21818 / LMG 10337 / NBRC 100064 / NCIMB 13643</strain>
    </source>
</reference>
<evidence type="ECO:0000256" key="2">
    <source>
        <dbReference type="ARBA" id="ARBA00022723"/>
    </source>
</evidence>
<feature type="binding site" evidence="7">
    <location>
        <begin position="245"/>
        <end position="249"/>
    </location>
    <ligand>
        <name>GTP</name>
        <dbReference type="ChEBI" id="CHEBI:37565"/>
    </ligand>
</feature>
<comment type="similarity">
    <text evidence="6">Belongs to the TRAFAC class OBG-HflX-like GTPase superfamily. HflX GTPase family.</text>
</comment>
<dbReference type="Gene3D" id="6.10.250.2860">
    <property type="match status" value="1"/>
</dbReference>
<feature type="binding site" evidence="7">
    <location>
        <begin position="266"/>
        <end position="269"/>
    </location>
    <ligand>
        <name>GTP</name>
        <dbReference type="ChEBI" id="CHEBI:37565"/>
    </ligand>
</feature>
<dbReference type="InterPro" id="IPR025121">
    <property type="entry name" value="GTPase_HflX_N"/>
</dbReference>
<comment type="subcellular location">
    <subcellularLocation>
        <location evidence="6">Cytoplasm</location>
    </subcellularLocation>
    <text evidence="6">May associate with membranes.</text>
</comment>
<dbReference type="eggNOG" id="COG2262">
    <property type="taxonomic scope" value="Bacteria"/>
</dbReference>
<dbReference type="OrthoDB" id="9812272at2"/>
<feature type="binding site" evidence="8">
    <location>
        <position position="247"/>
    </location>
    <ligand>
        <name>Mg(2+)</name>
        <dbReference type="ChEBI" id="CHEBI:18420"/>
    </ligand>
</feature>
<dbReference type="STRING" id="762903.Pedsa_3052"/>